<dbReference type="EnsemblPlants" id="OGLUM06G01210.1">
    <property type="protein sequence ID" value="OGLUM06G01210.1"/>
    <property type="gene ID" value="OGLUM06G01210"/>
</dbReference>
<reference evidence="2" key="1">
    <citation type="submission" date="2015-04" db="UniProtKB">
        <authorList>
            <consortium name="EnsemblPlants"/>
        </authorList>
    </citation>
    <scope>IDENTIFICATION</scope>
</reference>
<dbReference type="AlphaFoldDB" id="A0A0E0A4A1"/>
<evidence type="ECO:0000313" key="3">
    <source>
        <dbReference type="Proteomes" id="UP000026961"/>
    </source>
</evidence>
<keyword evidence="3" id="KW-1185">Reference proteome</keyword>
<proteinExistence type="predicted"/>
<reference evidence="2" key="2">
    <citation type="submission" date="2018-05" db="EMBL/GenBank/DDBJ databases">
        <title>OgluRS3 (Oryza glumaepatula Reference Sequence Version 3).</title>
        <authorList>
            <person name="Zhang J."/>
            <person name="Kudrna D."/>
            <person name="Lee S."/>
            <person name="Talag J."/>
            <person name="Welchert J."/>
            <person name="Wing R.A."/>
        </authorList>
    </citation>
    <scope>NUCLEOTIDE SEQUENCE [LARGE SCALE GENOMIC DNA]</scope>
</reference>
<dbReference type="HOGENOM" id="CLU_115595_0_0_1"/>
<sequence length="155" mass="16663">MAKSPWQTVLEPLEHGEQHRLEEMRQHPVAGPRASSGDAAERRHLPKPAAAANRSSSVTATPPNAATSPSKRPSWQRPRPPTQRNAPATDVGDGLTKLRGVDDGGYMDVVELMHGIDADVVANHRSGGRDTQWAKSKNSDARYLSLFLAADVGTG</sequence>
<dbReference type="Proteomes" id="UP000026961">
    <property type="component" value="Chromosome 6"/>
</dbReference>
<organism evidence="2">
    <name type="scientific">Oryza glumipatula</name>
    <dbReference type="NCBI Taxonomy" id="40148"/>
    <lineage>
        <taxon>Eukaryota</taxon>
        <taxon>Viridiplantae</taxon>
        <taxon>Streptophyta</taxon>
        <taxon>Embryophyta</taxon>
        <taxon>Tracheophyta</taxon>
        <taxon>Spermatophyta</taxon>
        <taxon>Magnoliopsida</taxon>
        <taxon>Liliopsida</taxon>
        <taxon>Poales</taxon>
        <taxon>Poaceae</taxon>
        <taxon>BOP clade</taxon>
        <taxon>Oryzoideae</taxon>
        <taxon>Oryzeae</taxon>
        <taxon>Oryzinae</taxon>
        <taxon>Oryza</taxon>
    </lineage>
</organism>
<feature type="compositionally biased region" description="Basic and acidic residues" evidence="1">
    <location>
        <begin position="12"/>
        <end position="26"/>
    </location>
</feature>
<name>A0A0E0A4A1_9ORYZ</name>
<protein>
    <submittedName>
        <fullName evidence="2">Uncharacterized protein</fullName>
    </submittedName>
</protein>
<feature type="region of interest" description="Disordered" evidence="1">
    <location>
        <begin position="1"/>
        <end position="96"/>
    </location>
</feature>
<feature type="compositionally biased region" description="Polar residues" evidence="1">
    <location>
        <begin position="53"/>
        <end position="73"/>
    </location>
</feature>
<dbReference type="Gramene" id="OGLUM06G01210.1">
    <property type="protein sequence ID" value="OGLUM06G01210.1"/>
    <property type="gene ID" value="OGLUM06G01210"/>
</dbReference>
<accession>A0A0E0A4A1</accession>
<evidence type="ECO:0000313" key="2">
    <source>
        <dbReference type="EnsemblPlants" id="OGLUM06G01210.1"/>
    </source>
</evidence>
<evidence type="ECO:0000256" key="1">
    <source>
        <dbReference type="SAM" id="MobiDB-lite"/>
    </source>
</evidence>